<name>A0A1M6W5T9_9FLAO</name>
<organism evidence="1 2">
    <name type="scientific">Chryseobacterium polytrichastri</name>
    <dbReference type="NCBI Taxonomy" id="1302687"/>
    <lineage>
        <taxon>Bacteria</taxon>
        <taxon>Pseudomonadati</taxon>
        <taxon>Bacteroidota</taxon>
        <taxon>Flavobacteriia</taxon>
        <taxon>Flavobacteriales</taxon>
        <taxon>Weeksellaceae</taxon>
        <taxon>Chryseobacterium group</taxon>
        <taxon>Chryseobacterium</taxon>
    </lineage>
</organism>
<evidence type="ECO:0000313" key="1">
    <source>
        <dbReference type="EMBL" id="SHK88988.1"/>
    </source>
</evidence>
<dbReference type="AlphaFoldDB" id="A0A1M6W5T9"/>
<accession>A0A1M6W5T9</accession>
<reference evidence="2" key="1">
    <citation type="submission" date="2016-11" db="EMBL/GenBank/DDBJ databases">
        <authorList>
            <person name="Varghese N."/>
            <person name="Submissions S."/>
        </authorList>
    </citation>
    <scope>NUCLEOTIDE SEQUENCE [LARGE SCALE GENOMIC DNA]</scope>
    <source>
        <strain evidence="2">DSM 26899</strain>
    </source>
</reference>
<proteinExistence type="predicted"/>
<dbReference type="Proteomes" id="UP000184364">
    <property type="component" value="Unassembled WGS sequence"/>
</dbReference>
<dbReference type="RefSeq" id="WP_073292281.1">
    <property type="nucleotide sequence ID" value="NZ_FRAV01000009.1"/>
</dbReference>
<dbReference type="STRING" id="1302687.SAMN05444267_10092"/>
<protein>
    <submittedName>
        <fullName evidence="1">Uncharacterized protein</fullName>
    </submittedName>
</protein>
<gene>
    <name evidence="1" type="ORF">SAMN05444267_10092</name>
</gene>
<sequence length="199" mass="21337">MNNLFNTKNIIKLLAVLFITITVVSCQRDGSAQEDDLPQEDLTNIILNVKDITPGGTGATTSYNYSMGAGGAQPIKLQDGKTYEVTAQFKNGNDDATGEIESAKNEHFLVFNFPNSDITLTRTDGPNSTRGDGKRVGLKTEWVVNKAVKNPAATSQLIFTLFHEPATVSEASTVSGNGIIYGTQTGGETDAQANYNIIN</sequence>
<dbReference type="OrthoDB" id="1452588at2"/>
<keyword evidence="2" id="KW-1185">Reference proteome</keyword>
<dbReference type="EMBL" id="FRAV01000009">
    <property type="protein sequence ID" value="SHK88988.1"/>
    <property type="molecule type" value="Genomic_DNA"/>
</dbReference>
<evidence type="ECO:0000313" key="2">
    <source>
        <dbReference type="Proteomes" id="UP000184364"/>
    </source>
</evidence>